<evidence type="ECO:0000313" key="2">
    <source>
        <dbReference type="EMBL" id="SKB33392.1"/>
    </source>
</evidence>
<sequence length="62" mass="7217">MNKEQGAKSKDYTRLNKHIVRVAKMVIYRPEKVFYLCSLFLAPMNNYLLGNYDPLGIHTPES</sequence>
<dbReference type="Proteomes" id="UP000189981">
    <property type="component" value="Unassembled WGS sequence"/>
</dbReference>
<keyword evidence="1" id="KW-1133">Transmembrane helix</keyword>
<evidence type="ECO:0000256" key="1">
    <source>
        <dbReference type="SAM" id="Phobius"/>
    </source>
</evidence>
<proteinExistence type="predicted"/>
<reference evidence="3" key="1">
    <citation type="submission" date="2017-02" db="EMBL/GenBank/DDBJ databases">
        <authorList>
            <person name="Varghese N."/>
            <person name="Submissions S."/>
        </authorList>
    </citation>
    <scope>NUCLEOTIDE SEQUENCE [LARGE SCALE GENOMIC DNA]</scope>
    <source>
        <strain evidence="3">DSM 22385</strain>
    </source>
</reference>
<organism evidence="2 3">
    <name type="scientific">Daejeonella lutea</name>
    <dbReference type="NCBI Taxonomy" id="572036"/>
    <lineage>
        <taxon>Bacteria</taxon>
        <taxon>Pseudomonadati</taxon>
        <taxon>Bacteroidota</taxon>
        <taxon>Sphingobacteriia</taxon>
        <taxon>Sphingobacteriales</taxon>
        <taxon>Sphingobacteriaceae</taxon>
        <taxon>Daejeonella</taxon>
    </lineage>
</organism>
<dbReference type="AlphaFoldDB" id="A0A1T5AEC7"/>
<keyword evidence="3" id="KW-1185">Reference proteome</keyword>
<protein>
    <submittedName>
        <fullName evidence="2">Uncharacterized protein</fullName>
    </submittedName>
</protein>
<name>A0A1T5AEC7_9SPHI</name>
<feature type="transmembrane region" description="Helical" evidence="1">
    <location>
        <begin position="33"/>
        <end position="50"/>
    </location>
</feature>
<evidence type="ECO:0000313" key="3">
    <source>
        <dbReference type="Proteomes" id="UP000189981"/>
    </source>
</evidence>
<keyword evidence="1" id="KW-0472">Membrane</keyword>
<gene>
    <name evidence="2" type="ORF">SAMN05661099_0639</name>
</gene>
<accession>A0A1T5AEC7</accession>
<dbReference type="EMBL" id="FUYR01000001">
    <property type="protein sequence ID" value="SKB33392.1"/>
    <property type="molecule type" value="Genomic_DNA"/>
</dbReference>
<keyword evidence="1" id="KW-0812">Transmembrane</keyword>